<keyword evidence="3" id="KW-0597">Phosphoprotein</keyword>
<dbReference type="InterPro" id="IPR045851">
    <property type="entry name" value="AMP-bd_C_sf"/>
</dbReference>
<dbReference type="GO" id="GO:0043041">
    <property type="term" value="P:amino acid activation for nonribosomal peptide biosynthetic process"/>
    <property type="evidence" value="ECO:0007669"/>
    <property type="project" value="TreeGrafter"/>
</dbReference>
<keyword evidence="4" id="KW-0436">Ligase</keyword>
<dbReference type="SUPFAM" id="SSF47336">
    <property type="entry name" value="ACP-like"/>
    <property type="match status" value="5"/>
</dbReference>
<dbReference type="InterPro" id="IPR000873">
    <property type="entry name" value="AMP-dep_synth/lig_dom"/>
</dbReference>
<dbReference type="InterPro" id="IPR006162">
    <property type="entry name" value="Ppantetheine_attach_site"/>
</dbReference>
<organism evidence="8">
    <name type="scientific">Rosellinia necatrix</name>
    <name type="common">White root-rot fungus</name>
    <dbReference type="NCBI Taxonomy" id="77044"/>
    <lineage>
        <taxon>Eukaryota</taxon>
        <taxon>Fungi</taxon>
        <taxon>Dikarya</taxon>
        <taxon>Ascomycota</taxon>
        <taxon>Pezizomycotina</taxon>
        <taxon>Sordariomycetes</taxon>
        <taxon>Xylariomycetidae</taxon>
        <taxon>Xylariales</taxon>
        <taxon>Xylariaceae</taxon>
        <taxon>Rosellinia</taxon>
    </lineage>
</organism>
<evidence type="ECO:0000256" key="5">
    <source>
        <dbReference type="ARBA" id="ARBA00029454"/>
    </source>
</evidence>
<dbReference type="FunFam" id="1.10.1200.10:FF:000005">
    <property type="entry name" value="Nonribosomal peptide synthetase 1"/>
    <property type="match status" value="3"/>
</dbReference>
<evidence type="ECO:0000256" key="3">
    <source>
        <dbReference type="ARBA" id="ARBA00022553"/>
    </source>
</evidence>
<feature type="domain" description="Carrier" evidence="7">
    <location>
        <begin position="598"/>
        <end position="674"/>
    </location>
</feature>
<dbReference type="InterPro" id="IPR001242">
    <property type="entry name" value="Condensation_dom"/>
</dbReference>
<sequence length="5923" mass="654800">MTILHDQNIGIDGGGDRPGIKITLDILPMKPADEAVNSNTKKLQHIPCAPLLPAIRNNNNCIHEIIQGRAHSQPEAVAICAWDGQFTYAELERLSNSFAAQLAHHGVGPEVYVPVCAEKSRWVPVAILGILKAGGAFVLLDPSHPIARLRDMCNVIDATRVVASNQTASIASQLASEVFIIDAYDARQPAPKPAEVNPSHVAYAIFTSGSTGRPKAVAIEHRAFCSSAIAHAEAINMSSKSRVLQFASYAFDLCLTEMLTTLIVGACVCIPSDEGRISDLRGEAHRLSPNFAILTPSLARVIDPADLPMLQTLGLGGEAIDEDDVRKWAPHLDLFVAYGVSEASVINLVRRLSINDTDHIDASNLGFGTGVACWIVNPDDHNRLEEAGNVGELVLDGPVIGRGYINDITKTAEAFIDPPCWYKYPSDTITKGVKLYKTGDLCSRDPMDGSIRYIGRKDNQKKFRGQRLEVAEVEYNLRKLLPDARHLVVDVVNVEDLETLIAFILPTTQLVSEHVGTQEPQLLKPAWDFSTQTQTAQQQLRKIMPEWMVPSVFLPISYMPLMPSGKSDRRKLRSMATTLTQRQLQSYGTTQVTRAKRAPSTLMEKAVQKLWASVLLIPDSDIGLDDNFVELGGTSIHAMKLSAAARRQQLTLPVRDVFRRGSLEEMAASLSSASLEAVTPISPFSLIAQTEDRESLIDRAVQICQLQDRHDIEDIYPSTPLQEGLISLTATRPGAYAVSFEYKLPVDLDIHRFQRAWDMMVDMNPILRTRFIQSVTGAMYQVVVRKTLPLKLETDIESTFTETNIWNAWGVGKDLTRFSLRRLDHQDSCHVFVFAIHHALSDGWAMPLLLQQVQAAYDGASNIPYRPFNNFISYISESKTGAENFWKEYFVDLHAAAFPSMPPTTHAPNPAARKTFTIQVDSPGGHEFSVPNRLKLAWGILISLYTESPDTIFGLTVAGRGASSVLGIDEMTGPTISTIPYRLKLQLDGTIGDALRQVQEDSVAMIPFEQAGLQYISRLTAEATSACAFQSILVIQPEAGTTPTLFRNSRDLSALDAFSTYAINLICRQMAGGSIEIDATWDPKLIDGAQFDRMLHLWRHLFGQLNPSQSAQIIRDMDVISTEDWAELSAWNGALPSPVTACAHDLIREQSELRPNAPAVCAWDGSFTFAEIEKMSSSLAAYLMEQGVGPEVFIPLCFEKSRWTTVSILGVIKAGGAFILLDPSHPAQRLRSIYNDSKAPFVIASESNRLLASEFATRSVIIGSDWKPWESPTTLLSVPNPLVSPENSMYAVFTSGSTGTPKGATHSHISWCTSAQANRVSLYLEPSSRVLQFAAYAFDVSIADNLLTLLAGGCVCVPKNADIKDGNIAKVINDLDANWAAVTPSLARILDPTKVPSLRYLALVGEPIASEVISQWSSHVHILNLYGPAECAILTTAHRNVRNHRDPNNVGFPTSAVCWVVDPLNQNRLLPIGTVGELVVESPIVGHGYLNDPERSAESFIPADKRPSWLSKFRPSGTCRLYRTGDLVQYTEHGALRYVGRMGTQIKLRGQRIELGEVEYYLGKAFPGAEETVAEVIVKKGGTGSALTAFVLPKRQVFKISDRRFQALASEAASQLELILPPYMVPTVFIPVDQFPYSKSGKLDRKLLRTLAAELPSDEYTKQAETVMAMPVSDEEQVLHELFAQVLSIPTTNLSIADNFMKLGGDSILAMRLVTLAKERGLLISTADVLRNPTISSLAQKAQKYHDSVQHQVERLSLLPKNDAKRHQIEIDAANLCQISPNSIEDIYPCTPIQEGLLALSTKTPGMYIARFEYEIPHTTDLIRYQDAWNQVLNANSILRTRIIQSSGDDGLFQVVVRSAPGLEVYQTVEEQQYHSNAKAMTLGSPLVHLSLAPLAKGSESYRFLLTIHHSLYDGQSLVLIWQQFLQAYKGQALLAQPFNRFIHQMVQITGGEEFWTSQMGNLNAVQFPPLPQVDYSPDPSQSLYHSITDLPTSKGEHTLSTMIQFALAVMLSHYTDSNDVVFGLTSDGRSAAVEEIASVTGPTIATVPVRVSLNLDHTVEASLSALQQQTVAMIPFLQSGLQRIRRINKDTARACEFQTQLVIQPPGIMSGADLEGLATAKEVNFKDYKDFASYAFVLLCHMKEGSNNLDITVNYDSNVLPKQEVQRMVEQFHGALRQILVKRSSRIREIEVISKEDINQLAVWNAQLPCAAQETLHELVLQHSLKQPEADAVSGWDGSITYRELDGFSKRLAQHLLALGVQSESKVAVCLEKSSWSIVVFMAILRSGCACVMIDPGHPRDRIESIISRAAPELVLVSGTHKDLTRGFVDREVPISSEFIRSLPSLPIELPTVAVSQAAFILFTSGSTGTPKGIVMEHANLSASVTHAGPTMNFNIESRSLHFSSYAFDASIYEIFNTLAFGGCLCVVSEHDRMNNLASVIRDQHINLAIFTPSTIALLEPADVPSLKTVILGGEALTYDIANRWADKVRLINGYGPAEATICCTTPVTRAWRLGTIGHMVGGHGWIVDKSNHTKLAAIGVIGELLIEGAVVTRGYLNEPELTSQAYLETPHWLTAFRSKSTESRLYKTGDLVQYNHDGTLRFIGRKGLQVKLRGQRIELGEVEYHVKKYFPVITDVVADIITPTDGGRMPFLASFILVGEQAADSTEDLSAEDIFYGPTRSFREMAQKTKAKVSSSVPSYMVPEVFLPLRRVPLSRSGKLDRRQLREACISLSPNQIQEYSTETGVAKRGPSTDIERTLQQIWARVLNLETDSIGVDDSWVKLGGDSIQAMRVVAQCAAEGLRTSVIALFQEKTIAGMSLRTEYRHYSPVQAKEQLNVLFELSPIQQMFFDTAGSHYSHFNQSVSFRLSESLPSDVIQRAIRWIVENHSMFRARFSQTLNGSWKQRITNETNQSYLYRESRSETRDDAAALFLSDQRDLNIQQGPLFICHLFHVNQDKYLAFTAHHLVVDIISWQIILSDIELLLRRKTPVPPSLPFSIWAQLQSKYAAENLHPDKTSVDHIPRTPKGYWQFESSNTNRWADVAEDTFVLTERDTQVLLGSANDAFRTQPVEILHAVLLQAFAQVFPDRSVPTVFNEGHGREPWDPNIDPSRTVGWFTTLWPAAVSVRPDDNLLDIVRRTKDARRRVRNNGWAYFTSRYHHSEGNAQFQADGPLEILFNYNPGFTESTESLLQQFPLASGELSQIAPGMSRFSLIDVFAEVRDSRLSFNFIYNRHMRHQQTSISDWVGRVRHCLEAAPTTLTLQKQTFTISDFPLLNYSYSELERFSERIASPLAAASLEIEDAFKCSTIQDSILLAQAKAPGKYMDRFSWSVRSSDGCQVYPDRLQQAWHKVLQRHPLLRAVLYASPSRNGQHDQVVLKWPVIDMSVILPTSTDPVKELESYRFNMSPLSPQHRLAICASVTGNVECLLEINHAIIDGYSAPLILRDLGLAYENSLDLTPQRAYRDYVEYSHAHSKDSIVAYWQEYLKHAESCVLPPSKIHSTDDGAGTFNFALPYSQALHDFGSQHELTLANILQFTWALVLRVYLNSQSACFGYMTSARDAPITGIDDAVGAILNMNICCIQLRADESILSLLHKNQADYVQSLMHQHISIADKMKAAGGSGSTLFNTIMSVQAETRRAGTESAIVFENLQGTINTEYDIVLNVGATENEIDVAFEYSLASISDEQINNMADTFQQTLLSIISRPDQLVKDVNMLGPLSRDRVEQYNENEPLPMDTFIDELIESRCLSQPSKIAVEAWDGNLTYQQVRELSDVVATELDSRNVGSGKLVPLFFEKSCWTVPALLGVLKAGGGFVLLDTSHPADRLREICVDAGASIVLSSRQNYELASQLSPEVLVIDEQITTWEKRSRSPNYHTRKPTDMAYAIFTSGSTGKPKGAMVSHRALSTTVFSQREVVLLENDARVLQFASHAFDVAVWDNLTSLIMGACICIPSDIQRQDIAKSVADFSANWVLITPSMARVLNPSDFKTLRTVVLGGESVTEKELNAWRTHVNLVLVYGPSECAVLTATVLVTDKMTDNRILGQCRGCSGWITSPDDINQLLPVGAVGELIIEGPIVGLGYLNNAEKTKATFVEPPLWLTELRGKNTGPLYKTGDLVRYTDNGAILFVGRKDLQVKLRGNRIELGEVESRLRLSFPHLRDAVVEVVTPEGHGRQPMLVAFVYQDESRIQLEEAAQPENATEILFRQPSKEFSTQAQLAEALISKSLPAYMIPVIYLPLRYLPLTGNGKLDRRRLRAAAALLPPEQLEQYDVSTGPSQMPATTDEIMLQQIWARVLSKNPASIGLHNNFFRMGADSISAMQVVSECRAAGVKLTVADIFRCKTISQLSTIIRKPVSSNHLSDVDMTEAQSERSSIQQVDSRAMPILSVISPFTLLGDNVHTESLIEVAMAQCNLPKEEISDLYPTTPLQDGLIALAAKCPGQYIATFEYELADGIDTDRFVAAWDTTMTANPILRTRVIQTDTGFLQAVTRDCVPWQTFDDEKSYKTHVQGIRMGLGDHLVHFALIRPTTETQMNPGFRLTLHHALYDGASLSNLWGQVWSSYNGNVLPPQPFNRFIEHIRPSETASDFWKSEFDGLSAPIFPALPSSDYNPNPSSSMTCTILGVGRQSGDYTTSTAIRLAWAIIVSCYTDSEDVVYGLTVNGRNSPIENVEKLTGPTIATFPVRTQIHRNHTVRDALESIQEKTIAAIPFHHFGIQNIRRLSEEATSACSFQSHLGIQSRGGGASGNHLVTDIRTEQGDYGNFASYALVVVCHLPENGENDLVVSVSYDEDVVELLEVRRMIHQFGHVLRQIELAQCLPESQSMQVGDLDLMSPEDKAQLATWNSVVPPSYDSCVHELVLQHARGRPNAPAISAWDGEMTFQDLDSASAILSQQLLSLGVKTGSLVPLLFDRSKWVVVAMMALHRIGAACVNIDPTHPRGRIQEILNRTGAKFALSSPTHQKSMAFEGTTLVSVPIQDEQPHAEDFPMPHVSPSAIAFVIFTSGSTGKPKGILMQHNNLATSIRGYSAETHLNQNTRGLHFASYAFDASIYEIFGVLVNGGCLCIPNEFDRMNNLASAINRHSVNWAIFTPSYLSLLEPDAIPTVRTILLGGEPVTRENVDTWASRVTLVTGYGPAEATICAVGPLSASGWKQGNLGHVAGGVGWVTLPSDRSRLAPIGTPGELVIEGAVVTQGYLGDPEKTTAAYATNPAWIRPFREGCAEPRVYYSGDLVQYNADGTLRFLGRADTQIKLRGQRIELGEVEYHVRRAFPSATDVIAEVVRPEEGAPVLVAFVADAASQGSDGQGSDGQGSDTADKPFNTPSQDFLAQTGIATRQLSAVLPGFMVPAAFIQLHEIPHTTSGKADRRLLREQAAGLSLRDMEAFSCAQTTKREPATDAEWTLQSLWAQALKMPASDVGADDSFLKIGDSIAAIRLSGAARQRGLHLPVSRIFQYPVLSDQARAMTALASTPAAEYKPGSMLGITNIATFFDQNAADRVSAYTSHDVEDILPTTELQSTLLESKNVTYSRLFVKTNVDLARLETACRALVRKHSLLRTVFIPYGGEIIQVVLRDVSFEMKHLQCDESLLEYSERLCSQDYSSPVPFGTLHFQPTLISRSDTDHVIVIRMTHAQYDGGSFPIISKDLAAAYEGGRLEPNASSFAHFLRYRQSQDSDDVHKFWREYLDGAEMTSDGMLGLAPSSDTRTEVLHKCLRKISLPACPDGITMGSLTKAAWSIVLARAAKRWDVVFGHIINGRDNPLESAESISGPCITISPFRVCAQAEWTVMDLLNHVQNQYTKSMPYANVDFKSIRKNATSWSLDTDFGSVFTHQDRNLDLSGSINDAAESQWDHIDLSLHTHFHAVTFPRGDQLLIHLAISGRRMHLKDVNDLTDHFSNLIEQFSNDVSQPLKSFLGDMPDV</sequence>
<dbReference type="GO" id="GO:0016874">
    <property type="term" value="F:ligase activity"/>
    <property type="evidence" value="ECO:0007669"/>
    <property type="project" value="UniProtKB-KW"/>
</dbReference>
<dbReference type="Gene3D" id="3.40.50.980">
    <property type="match status" value="2"/>
</dbReference>
<dbReference type="OrthoDB" id="416786at2759"/>
<proteinExistence type="inferred from homology"/>
<evidence type="ECO:0000256" key="4">
    <source>
        <dbReference type="ARBA" id="ARBA00022598"/>
    </source>
</evidence>
<dbReference type="EMBL" id="DF977451">
    <property type="protein sequence ID" value="GAP83931.2"/>
    <property type="molecule type" value="Genomic_DNA"/>
</dbReference>
<dbReference type="Gene3D" id="3.30.559.30">
    <property type="entry name" value="Nonribosomal peptide synthetase, condensation domain"/>
    <property type="match status" value="6"/>
</dbReference>
<dbReference type="Pfam" id="PF00550">
    <property type="entry name" value="PP-binding"/>
    <property type="match status" value="5"/>
</dbReference>
<feature type="domain" description="Carrier" evidence="7">
    <location>
        <begin position="4282"/>
        <end position="4358"/>
    </location>
</feature>
<dbReference type="Gene3D" id="3.30.300.30">
    <property type="match status" value="5"/>
</dbReference>
<keyword evidence="9" id="KW-1185">Reference proteome</keyword>
<dbReference type="PROSITE" id="PS00012">
    <property type="entry name" value="PHOSPHOPANTETHEINE"/>
    <property type="match status" value="1"/>
</dbReference>
<dbReference type="PANTHER" id="PTHR45527">
    <property type="entry name" value="NONRIBOSOMAL PEPTIDE SYNTHETASE"/>
    <property type="match status" value="1"/>
</dbReference>
<dbReference type="CDD" id="cd19545">
    <property type="entry name" value="FUM14_C_NRPS-like"/>
    <property type="match status" value="3"/>
</dbReference>
<dbReference type="Proteomes" id="UP000054516">
    <property type="component" value="Unassembled WGS sequence"/>
</dbReference>
<keyword evidence="2" id="KW-0596">Phosphopantetheine</keyword>
<dbReference type="SMART" id="SM00823">
    <property type="entry name" value="PKS_PP"/>
    <property type="match status" value="5"/>
</dbReference>
<feature type="domain" description="Carrier" evidence="7">
    <location>
        <begin position="1670"/>
        <end position="1746"/>
    </location>
</feature>
<dbReference type="CDD" id="cd19534">
    <property type="entry name" value="E_NRPS"/>
    <property type="match status" value="1"/>
</dbReference>
<evidence type="ECO:0000256" key="2">
    <source>
        <dbReference type="ARBA" id="ARBA00022450"/>
    </source>
</evidence>
<dbReference type="GO" id="GO:0005737">
    <property type="term" value="C:cytoplasm"/>
    <property type="evidence" value="ECO:0007669"/>
    <property type="project" value="TreeGrafter"/>
</dbReference>
<evidence type="ECO:0000313" key="9">
    <source>
        <dbReference type="Proteomes" id="UP000054516"/>
    </source>
</evidence>
<feature type="domain" description="Carrier" evidence="7">
    <location>
        <begin position="2752"/>
        <end position="2828"/>
    </location>
</feature>
<dbReference type="PROSITE" id="PS50075">
    <property type="entry name" value="CARRIER"/>
    <property type="match status" value="5"/>
</dbReference>
<dbReference type="InterPro" id="IPR042099">
    <property type="entry name" value="ANL_N_sf"/>
</dbReference>
<dbReference type="InterPro" id="IPR010071">
    <property type="entry name" value="AA_adenyl_dom"/>
</dbReference>
<dbReference type="InterPro" id="IPR020845">
    <property type="entry name" value="AMP-binding_CS"/>
</dbReference>
<protein>
    <submittedName>
        <fullName evidence="8">Putative nonribosomal peptide synthase</fullName>
    </submittedName>
</protein>
<dbReference type="SUPFAM" id="SSF52777">
    <property type="entry name" value="CoA-dependent acyltransferases"/>
    <property type="match status" value="12"/>
</dbReference>
<comment type="similarity">
    <text evidence="5">Belongs to the NRP synthetase family.</text>
</comment>
<dbReference type="CDD" id="cd19542">
    <property type="entry name" value="CT_NRPS-like"/>
    <property type="match status" value="2"/>
</dbReference>
<name>A0A1S7ULJ4_ROSNE</name>
<dbReference type="NCBIfam" id="TIGR01733">
    <property type="entry name" value="AA-adenyl-dom"/>
    <property type="match status" value="5"/>
</dbReference>
<dbReference type="FunFam" id="3.30.559.30:FF:000003">
    <property type="entry name" value="Nonribosomal peptide synthase SidD"/>
    <property type="match status" value="2"/>
</dbReference>
<dbReference type="PANTHER" id="PTHR45527:SF1">
    <property type="entry name" value="FATTY ACID SYNTHASE"/>
    <property type="match status" value="1"/>
</dbReference>
<dbReference type="Pfam" id="PF00501">
    <property type="entry name" value="AMP-binding"/>
    <property type="match status" value="5"/>
</dbReference>
<dbReference type="Gene3D" id="3.40.50.12780">
    <property type="entry name" value="N-terminal domain of ligase-like"/>
    <property type="match status" value="4"/>
</dbReference>
<dbReference type="FunFam" id="3.30.559.30:FF:000002">
    <property type="entry name" value="Nonribosomal peptide synthase Pes1"/>
    <property type="match status" value="1"/>
</dbReference>
<dbReference type="CDD" id="cd05918">
    <property type="entry name" value="A_NRPS_SidN3_like"/>
    <property type="match status" value="5"/>
</dbReference>
<dbReference type="FunFam" id="3.30.300.30:FF:000015">
    <property type="entry name" value="Nonribosomal peptide synthase SidD"/>
    <property type="match status" value="5"/>
</dbReference>
<feature type="domain" description="Carrier" evidence="7">
    <location>
        <begin position="5397"/>
        <end position="5472"/>
    </location>
</feature>
<evidence type="ECO:0000259" key="7">
    <source>
        <dbReference type="PROSITE" id="PS50075"/>
    </source>
</evidence>
<evidence type="ECO:0000256" key="6">
    <source>
        <dbReference type="SAM" id="MobiDB-lite"/>
    </source>
</evidence>
<dbReference type="SUPFAM" id="SSF56801">
    <property type="entry name" value="Acetyl-CoA synthetase-like"/>
    <property type="match status" value="5"/>
</dbReference>
<dbReference type="Gene3D" id="1.10.1200.10">
    <property type="entry name" value="ACP-like"/>
    <property type="match status" value="5"/>
</dbReference>
<comment type="pathway">
    <text evidence="1">Secondary metabolite biosynthesis.</text>
</comment>
<dbReference type="FunFam" id="3.40.50.12780:FF:000014">
    <property type="entry name" value="Nonribosomal peptide synthetase 1"/>
    <property type="match status" value="3"/>
</dbReference>
<dbReference type="Gene3D" id="3.30.559.10">
    <property type="entry name" value="Chloramphenicol acetyltransferase-like domain"/>
    <property type="match status" value="6"/>
</dbReference>
<dbReference type="InterPro" id="IPR023213">
    <property type="entry name" value="CAT-like_dom_sf"/>
</dbReference>
<dbReference type="PROSITE" id="PS00455">
    <property type="entry name" value="AMP_BINDING"/>
    <property type="match status" value="2"/>
</dbReference>
<dbReference type="InterPro" id="IPR020806">
    <property type="entry name" value="PKS_PP-bd"/>
</dbReference>
<dbReference type="Gene3D" id="2.30.38.10">
    <property type="entry name" value="Luciferase, Domain 3"/>
    <property type="match status" value="1"/>
</dbReference>
<dbReference type="GO" id="GO:0031177">
    <property type="term" value="F:phosphopantetheine binding"/>
    <property type="evidence" value="ECO:0007669"/>
    <property type="project" value="InterPro"/>
</dbReference>
<dbReference type="GO" id="GO:0044550">
    <property type="term" value="P:secondary metabolite biosynthetic process"/>
    <property type="evidence" value="ECO:0007669"/>
    <property type="project" value="TreeGrafter"/>
</dbReference>
<dbReference type="Pfam" id="PF00668">
    <property type="entry name" value="Condensation"/>
    <property type="match status" value="6"/>
</dbReference>
<accession>A0A1S7ULJ4</accession>
<dbReference type="InterPro" id="IPR009081">
    <property type="entry name" value="PP-bd_ACP"/>
</dbReference>
<dbReference type="FunFam" id="3.30.559.10:FF:000016">
    <property type="entry name" value="Nonribosomal peptide synthase Pes1"/>
    <property type="match status" value="1"/>
</dbReference>
<dbReference type="STRING" id="77044.A0A1S7ULJ4"/>
<reference evidence="8" key="1">
    <citation type="submission" date="2016-03" db="EMBL/GenBank/DDBJ databases">
        <title>Draft genome sequence of Rosellinia necatrix.</title>
        <authorList>
            <person name="Kanematsu S."/>
        </authorList>
    </citation>
    <scope>NUCLEOTIDE SEQUENCE [LARGE SCALE GENOMIC DNA]</scope>
    <source>
        <strain evidence="8">W97</strain>
    </source>
</reference>
<evidence type="ECO:0000256" key="1">
    <source>
        <dbReference type="ARBA" id="ARBA00005179"/>
    </source>
</evidence>
<dbReference type="InterPro" id="IPR036736">
    <property type="entry name" value="ACP-like_sf"/>
</dbReference>
<feature type="region of interest" description="Disordered" evidence="6">
    <location>
        <begin position="5304"/>
        <end position="5325"/>
    </location>
</feature>
<gene>
    <name evidence="8" type="ORF">SAMD00023353_0603020</name>
</gene>
<evidence type="ECO:0000313" key="8">
    <source>
        <dbReference type="EMBL" id="GAP83931.2"/>
    </source>
</evidence>
<dbReference type="OMA" id="HIINGRD"/>
<dbReference type="NCBIfam" id="NF003417">
    <property type="entry name" value="PRK04813.1"/>
    <property type="match status" value="5"/>
</dbReference>